<reference evidence="2 3" key="1">
    <citation type="submission" date="2017-09" db="EMBL/GenBank/DDBJ databases">
        <title>WGS assembly of Aquilegia coerulea Goldsmith.</title>
        <authorList>
            <person name="Hodges S."/>
            <person name="Kramer E."/>
            <person name="Nordborg M."/>
            <person name="Tomkins J."/>
            <person name="Borevitz J."/>
            <person name="Derieg N."/>
            <person name="Yan J."/>
            <person name="Mihaltcheva S."/>
            <person name="Hayes R.D."/>
            <person name="Rokhsar D."/>
        </authorList>
    </citation>
    <scope>NUCLEOTIDE SEQUENCE [LARGE SCALE GENOMIC DNA]</scope>
    <source>
        <strain evidence="3">cv. Goldsmith</strain>
    </source>
</reference>
<name>A0A2G5EZX7_AQUCA</name>
<dbReference type="AlphaFoldDB" id="A0A2G5EZX7"/>
<evidence type="ECO:0000313" key="3">
    <source>
        <dbReference type="Proteomes" id="UP000230069"/>
    </source>
</evidence>
<evidence type="ECO:0000313" key="2">
    <source>
        <dbReference type="EMBL" id="PIA61304.1"/>
    </source>
</evidence>
<gene>
    <name evidence="2" type="ORF">AQUCO_00300681v1</name>
</gene>
<accession>A0A2G5EZX7</accession>
<protein>
    <submittedName>
        <fullName evidence="2">Uncharacterized protein</fullName>
    </submittedName>
</protein>
<proteinExistence type="predicted"/>
<evidence type="ECO:0000256" key="1">
    <source>
        <dbReference type="SAM" id="Phobius"/>
    </source>
</evidence>
<keyword evidence="1" id="KW-0472">Membrane</keyword>
<keyword evidence="1" id="KW-0812">Transmembrane</keyword>
<dbReference type="InParanoid" id="A0A2G5EZX7"/>
<dbReference type="Proteomes" id="UP000230069">
    <property type="component" value="Unassembled WGS sequence"/>
</dbReference>
<keyword evidence="1" id="KW-1133">Transmembrane helix</keyword>
<dbReference type="OrthoDB" id="2746at2759"/>
<sequence>MSYRLSVNGHWLDFSVILRSMPVTIQFSFMAIVFHVLGYVEDECLSVHISTIWRCKPIFLGKLSTLVFAVII</sequence>
<organism evidence="2 3">
    <name type="scientific">Aquilegia coerulea</name>
    <name type="common">Rocky mountain columbine</name>
    <dbReference type="NCBI Taxonomy" id="218851"/>
    <lineage>
        <taxon>Eukaryota</taxon>
        <taxon>Viridiplantae</taxon>
        <taxon>Streptophyta</taxon>
        <taxon>Embryophyta</taxon>
        <taxon>Tracheophyta</taxon>
        <taxon>Spermatophyta</taxon>
        <taxon>Magnoliopsida</taxon>
        <taxon>Ranunculales</taxon>
        <taxon>Ranunculaceae</taxon>
        <taxon>Thalictroideae</taxon>
        <taxon>Aquilegia</taxon>
    </lineage>
</organism>
<keyword evidence="3" id="KW-1185">Reference proteome</keyword>
<dbReference type="EMBL" id="KZ305020">
    <property type="protein sequence ID" value="PIA61304.1"/>
    <property type="molecule type" value="Genomic_DNA"/>
</dbReference>
<feature type="transmembrane region" description="Helical" evidence="1">
    <location>
        <begin position="20"/>
        <end position="40"/>
    </location>
</feature>